<dbReference type="InterPro" id="IPR036188">
    <property type="entry name" value="FAD/NAD-bd_sf"/>
</dbReference>
<evidence type="ECO:0000313" key="7">
    <source>
        <dbReference type="EMBL" id="KAJ7340528.1"/>
    </source>
</evidence>
<protein>
    <recommendedName>
        <fullName evidence="3">monoamine oxidase</fullName>
        <ecNumber evidence="3">1.4.3.4</ecNumber>
    </recommendedName>
</protein>
<evidence type="ECO:0000256" key="4">
    <source>
        <dbReference type="ARBA" id="ARBA00048448"/>
    </source>
</evidence>
<dbReference type="Gene3D" id="3.50.50.60">
    <property type="entry name" value="FAD/NAD(P)-binding domain"/>
    <property type="match status" value="1"/>
</dbReference>
<dbReference type="GO" id="GO:0097621">
    <property type="term" value="F:monoamine oxidase activity"/>
    <property type="evidence" value="ECO:0007669"/>
    <property type="project" value="UniProtKB-EC"/>
</dbReference>
<organism evidence="7 8">
    <name type="scientific">Desmophyllum pertusum</name>
    <dbReference type="NCBI Taxonomy" id="174260"/>
    <lineage>
        <taxon>Eukaryota</taxon>
        <taxon>Metazoa</taxon>
        <taxon>Cnidaria</taxon>
        <taxon>Anthozoa</taxon>
        <taxon>Hexacorallia</taxon>
        <taxon>Scleractinia</taxon>
        <taxon>Caryophylliina</taxon>
        <taxon>Caryophylliidae</taxon>
        <taxon>Desmophyllum</taxon>
    </lineage>
</organism>
<comment type="caution">
    <text evidence="7">The sequence shown here is derived from an EMBL/GenBank/DDBJ whole genome shotgun (WGS) entry which is preliminary data.</text>
</comment>
<evidence type="ECO:0000256" key="1">
    <source>
        <dbReference type="ARBA" id="ARBA00004362"/>
    </source>
</evidence>
<proteinExistence type="inferred from homology"/>
<dbReference type="EMBL" id="MU827778">
    <property type="protein sequence ID" value="KAJ7340528.1"/>
    <property type="molecule type" value="Genomic_DNA"/>
</dbReference>
<dbReference type="PANTHER" id="PTHR43563:SF1">
    <property type="entry name" value="AMINE OXIDASE [FLAVIN-CONTAINING] B"/>
    <property type="match status" value="1"/>
</dbReference>
<evidence type="ECO:0000256" key="5">
    <source>
        <dbReference type="SAM" id="SignalP"/>
    </source>
</evidence>
<comment type="similarity">
    <text evidence="2">Belongs to the flavin monoamine oxidase family.</text>
</comment>
<feature type="signal peptide" evidence="5">
    <location>
        <begin position="1"/>
        <end position="18"/>
    </location>
</feature>
<dbReference type="PRINTS" id="PR00419">
    <property type="entry name" value="ADXRDTASE"/>
</dbReference>
<name>A0A9W9YIC1_9CNID</name>
<feature type="domain" description="Amine oxidase" evidence="6">
    <location>
        <begin position="39"/>
        <end position="176"/>
    </location>
</feature>
<keyword evidence="5" id="KW-0732">Signal</keyword>
<dbReference type="SUPFAM" id="SSF51905">
    <property type="entry name" value="FAD/NAD(P)-binding domain"/>
    <property type="match status" value="1"/>
</dbReference>
<dbReference type="InterPro" id="IPR050703">
    <property type="entry name" value="Flavin_MAO"/>
</dbReference>
<dbReference type="Proteomes" id="UP001163046">
    <property type="component" value="Unassembled WGS sequence"/>
</dbReference>
<comment type="subcellular location">
    <subcellularLocation>
        <location evidence="1">Mitochondrion outer membrane</location>
        <topology evidence="1">Single-pass type IV membrane protein</topology>
        <orientation evidence="1">Cytoplasmic side</orientation>
    </subcellularLocation>
</comment>
<evidence type="ECO:0000259" key="6">
    <source>
        <dbReference type="Pfam" id="PF01593"/>
    </source>
</evidence>
<dbReference type="PANTHER" id="PTHR43563">
    <property type="entry name" value="AMINE OXIDASE"/>
    <property type="match status" value="1"/>
</dbReference>
<evidence type="ECO:0000256" key="3">
    <source>
        <dbReference type="ARBA" id="ARBA00012804"/>
    </source>
</evidence>
<sequence>MGVSVCLLLVFLVSFTQATDDEGSDNPIHCGVAIVGGGIGGLYTAESLLRHKKETNVCVFERDTRLGGRIYDHVFPQVPGEYVGLGAWRIDMANHNLRGILSRLDIPYQDWHFYDESRTETRGNSSRTEQEIKQQSFPTLLQSQFQNMSFAEMHEYLFQEDHATEASNFATFETFQQIFSHPRDRSFISTFLGMKVTCEEGPVVWWNITLRWIQSSQETKSVQRKECLPLLAPWRNRLRSLEQKSTVAAR</sequence>
<feature type="chain" id="PRO_5040863227" description="monoamine oxidase" evidence="5">
    <location>
        <begin position="19"/>
        <end position="250"/>
    </location>
</feature>
<accession>A0A9W9YIC1</accession>
<reference evidence="7" key="1">
    <citation type="submission" date="2023-01" db="EMBL/GenBank/DDBJ databases">
        <title>Genome assembly of the deep-sea coral Lophelia pertusa.</title>
        <authorList>
            <person name="Herrera S."/>
            <person name="Cordes E."/>
        </authorList>
    </citation>
    <scope>NUCLEOTIDE SEQUENCE</scope>
    <source>
        <strain evidence="7">USNM1676648</strain>
        <tissue evidence="7">Polyp</tissue>
    </source>
</reference>
<comment type="catalytic activity">
    <reaction evidence="4">
        <text>a secondary aliphatic amine + O2 + H2O = a primary amine + an aldehyde + H2O2</text>
        <dbReference type="Rhea" id="RHEA:26414"/>
        <dbReference type="ChEBI" id="CHEBI:15377"/>
        <dbReference type="ChEBI" id="CHEBI:15379"/>
        <dbReference type="ChEBI" id="CHEBI:16240"/>
        <dbReference type="ChEBI" id="CHEBI:17478"/>
        <dbReference type="ChEBI" id="CHEBI:58855"/>
        <dbReference type="ChEBI" id="CHEBI:65296"/>
        <dbReference type="EC" id="1.4.3.4"/>
    </reaction>
</comment>
<dbReference type="AlphaFoldDB" id="A0A9W9YIC1"/>
<dbReference type="Pfam" id="PF01593">
    <property type="entry name" value="Amino_oxidase"/>
    <property type="match status" value="1"/>
</dbReference>
<gene>
    <name evidence="7" type="ORF">OS493_003282</name>
</gene>
<evidence type="ECO:0000313" key="8">
    <source>
        <dbReference type="Proteomes" id="UP001163046"/>
    </source>
</evidence>
<keyword evidence="8" id="KW-1185">Reference proteome</keyword>
<evidence type="ECO:0000256" key="2">
    <source>
        <dbReference type="ARBA" id="ARBA00005995"/>
    </source>
</evidence>
<dbReference type="EC" id="1.4.3.4" evidence="3"/>
<dbReference type="InterPro" id="IPR002937">
    <property type="entry name" value="Amino_oxidase"/>
</dbReference>
<dbReference type="GO" id="GO:0005741">
    <property type="term" value="C:mitochondrial outer membrane"/>
    <property type="evidence" value="ECO:0007669"/>
    <property type="project" value="UniProtKB-SubCell"/>
</dbReference>